<dbReference type="Proteomes" id="UP000242715">
    <property type="component" value="Unassembled WGS sequence"/>
</dbReference>
<dbReference type="PANTHER" id="PTHR43572">
    <property type="entry name" value="CHAPERONE PROTEIN CLPD, CHLOROPLASTIC"/>
    <property type="match status" value="1"/>
</dbReference>
<dbReference type="Gene3D" id="3.40.50.300">
    <property type="entry name" value="P-loop containing nucleotide triphosphate hydrolases"/>
    <property type="match status" value="1"/>
</dbReference>
<dbReference type="AlphaFoldDB" id="A0A2Z6NG19"/>
<dbReference type="InterPro" id="IPR027417">
    <property type="entry name" value="P-loop_NTPase"/>
</dbReference>
<dbReference type="InterPro" id="IPR051650">
    <property type="entry name" value="SL_signaling_regulator"/>
</dbReference>
<reference evidence="3" key="1">
    <citation type="journal article" date="2017" name="Front. Plant Sci.">
        <title>Climate Clever Clovers: New Paradigm to Reduce the Environmental Footprint of Ruminants by Breeding Low Methanogenic Forages Utilizing Haplotype Variation.</title>
        <authorList>
            <person name="Kaur P."/>
            <person name="Appels R."/>
            <person name="Bayer P.E."/>
            <person name="Keeble-Gagnere G."/>
            <person name="Wang J."/>
            <person name="Hirakawa H."/>
            <person name="Shirasawa K."/>
            <person name="Vercoe P."/>
            <person name="Stefanova K."/>
            <person name="Durmic Z."/>
            <person name="Nichols P."/>
            <person name="Revell C."/>
            <person name="Isobe S.N."/>
            <person name="Edwards D."/>
            <person name="Erskine W."/>
        </authorList>
    </citation>
    <scope>NUCLEOTIDE SEQUENCE [LARGE SCALE GENOMIC DNA]</scope>
    <source>
        <strain evidence="3">cv. Daliak</strain>
    </source>
</reference>
<protein>
    <submittedName>
        <fullName evidence="2">Uncharacterized protein</fullName>
    </submittedName>
</protein>
<evidence type="ECO:0000313" key="2">
    <source>
        <dbReference type="EMBL" id="GAU42661.1"/>
    </source>
</evidence>
<dbReference type="PANTHER" id="PTHR43572:SF3">
    <property type="entry name" value="PROTEIN SMAX1-LIKE 5"/>
    <property type="match status" value="1"/>
</dbReference>
<feature type="compositionally biased region" description="Acidic residues" evidence="1">
    <location>
        <begin position="438"/>
        <end position="449"/>
    </location>
</feature>
<keyword evidence="3" id="KW-1185">Reference proteome</keyword>
<evidence type="ECO:0000256" key="1">
    <source>
        <dbReference type="SAM" id="MobiDB-lite"/>
    </source>
</evidence>
<feature type="region of interest" description="Disordered" evidence="1">
    <location>
        <begin position="432"/>
        <end position="456"/>
    </location>
</feature>
<sequence>MSISQNPSPMFESKLFSTNKEEHDKLNCCEECATNYEKEAQLIKPSQKNLLPSWLQSHSTEANQKDELIQLKKKWNRLCQCIHQNKQPQNHWNNPYNSNAKIYPYNSSYPYWPNQVNSILQDSSSSISFVDSITKPAYSSNTIPRFRRQQSSTIEFNFNDEKTQKNQTTTTATTTNLDSLKDVVKTTLALGNSTFNDLEQKKIENLALKREHICKVLQENVPWQYETVSSIAEALVDSSKSSKESVTWLFLQGNDNVGKKRLALAIAESVFGSVDVLLHLDMLKRENSETPFSEMVIGPLKNNEKFVFLVENVDFGDTLLRKMIEDEFGVAKFGTLGQKIFILTNGGNMVSEDQKKDSVKKLVLKISESEKKSTLELSSSSSSSKSLCLGNKRRAEFEFFSKMKNSRIEENEGKKKREFSFSRQLSLNNTLDLNMKVDDDEEDDEDNEGENSPISSDLTREIVGEHLISNGSFESIENLFELSQSPAKKKEMTKMFMSRVKESFEEVFGKVKFSVQDKVIEEIGVGGIGSFTNNMFEKWLKDIFQTSLERVNGGGKNGIVFTLCGGGKEDRKWDSGFMGSCLPKNIQIVNYLMD</sequence>
<evidence type="ECO:0000313" key="3">
    <source>
        <dbReference type="Proteomes" id="UP000242715"/>
    </source>
</evidence>
<gene>
    <name evidence="2" type="ORF">TSUD_398670</name>
</gene>
<dbReference type="OrthoDB" id="1872342at2759"/>
<organism evidence="2 3">
    <name type="scientific">Trifolium subterraneum</name>
    <name type="common">Subterranean clover</name>
    <dbReference type="NCBI Taxonomy" id="3900"/>
    <lineage>
        <taxon>Eukaryota</taxon>
        <taxon>Viridiplantae</taxon>
        <taxon>Streptophyta</taxon>
        <taxon>Embryophyta</taxon>
        <taxon>Tracheophyta</taxon>
        <taxon>Spermatophyta</taxon>
        <taxon>Magnoliopsida</taxon>
        <taxon>eudicotyledons</taxon>
        <taxon>Gunneridae</taxon>
        <taxon>Pentapetalae</taxon>
        <taxon>rosids</taxon>
        <taxon>fabids</taxon>
        <taxon>Fabales</taxon>
        <taxon>Fabaceae</taxon>
        <taxon>Papilionoideae</taxon>
        <taxon>50 kb inversion clade</taxon>
        <taxon>NPAAA clade</taxon>
        <taxon>Hologalegina</taxon>
        <taxon>IRL clade</taxon>
        <taxon>Trifolieae</taxon>
        <taxon>Trifolium</taxon>
    </lineage>
</organism>
<name>A0A2Z6NG19_TRISU</name>
<proteinExistence type="predicted"/>
<dbReference type="EMBL" id="DF973930">
    <property type="protein sequence ID" value="GAU42661.1"/>
    <property type="molecule type" value="Genomic_DNA"/>
</dbReference>
<accession>A0A2Z6NG19</accession>